<proteinExistence type="predicted"/>
<dbReference type="AlphaFoldDB" id="A0A8T0IY72"/>
<keyword evidence="2" id="KW-1185">Reference proteome</keyword>
<organism evidence="1 2">
    <name type="scientific">Ceratodon purpureus</name>
    <name type="common">Fire moss</name>
    <name type="synonym">Dicranum purpureum</name>
    <dbReference type="NCBI Taxonomy" id="3225"/>
    <lineage>
        <taxon>Eukaryota</taxon>
        <taxon>Viridiplantae</taxon>
        <taxon>Streptophyta</taxon>
        <taxon>Embryophyta</taxon>
        <taxon>Bryophyta</taxon>
        <taxon>Bryophytina</taxon>
        <taxon>Bryopsida</taxon>
        <taxon>Dicranidae</taxon>
        <taxon>Pseudoditrichales</taxon>
        <taxon>Ditrichaceae</taxon>
        <taxon>Ceratodon</taxon>
    </lineage>
</organism>
<comment type="caution">
    <text evidence="1">The sequence shown here is derived from an EMBL/GenBank/DDBJ whole genome shotgun (WGS) entry which is preliminary data.</text>
</comment>
<accession>A0A8T0IY72</accession>
<gene>
    <name evidence="1" type="ORF">KC19_2G203300</name>
</gene>
<dbReference type="Proteomes" id="UP000822688">
    <property type="component" value="Chromosome 2"/>
</dbReference>
<reference evidence="1" key="1">
    <citation type="submission" date="2020-06" db="EMBL/GenBank/DDBJ databases">
        <title>WGS assembly of Ceratodon purpureus strain R40.</title>
        <authorList>
            <person name="Carey S.B."/>
            <person name="Jenkins J."/>
            <person name="Shu S."/>
            <person name="Lovell J.T."/>
            <person name="Sreedasyam A."/>
            <person name="Maumus F."/>
            <person name="Tiley G.P."/>
            <person name="Fernandez-Pozo N."/>
            <person name="Barry K."/>
            <person name="Chen C."/>
            <person name="Wang M."/>
            <person name="Lipzen A."/>
            <person name="Daum C."/>
            <person name="Saski C.A."/>
            <person name="Payton A.C."/>
            <person name="Mcbreen J.C."/>
            <person name="Conrad R.E."/>
            <person name="Kollar L.M."/>
            <person name="Olsson S."/>
            <person name="Huttunen S."/>
            <person name="Landis J.B."/>
            <person name="Wickett N.J."/>
            <person name="Johnson M.G."/>
            <person name="Rensing S.A."/>
            <person name="Grimwood J."/>
            <person name="Schmutz J."/>
            <person name="Mcdaniel S.F."/>
        </authorList>
    </citation>
    <scope>NUCLEOTIDE SEQUENCE</scope>
    <source>
        <strain evidence="1">R40</strain>
    </source>
</reference>
<dbReference type="EMBL" id="CM026422">
    <property type="protein sequence ID" value="KAG0587942.1"/>
    <property type="molecule type" value="Genomic_DNA"/>
</dbReference>
<protein>
    <submittedName>
        <fullName evidence="1">Uncharacterized protein</fullName>
    </submittedName>
</protein>
<name>A0A8T0IY72_CERPU</name>
<evidence type="ECO:0000313" key="1">
    <source>
        <dbReference type="EMBL" id="KAG0587942.1"/>
    </source>
</evidence>
<sequence length="33" mass="3971">MRTFEFIRREKPPRVDKLPVLEGRQIVQAICML</sequence>
<evidence type="ECO:0000313" key="2">
    <source>
        <dbReference type="Proteomes" id="UP000822688"/>
    </source>
</evidence>